<evidence type="ECO:0000256" key="9">
    <source>
        <dbReference type="SAM" id="Phobius"/>
    </source>
</evidence>
<dbReference type="EC" id="2.7.13.3" evidence="2"/>
<dbReference type="InterPro" id="IPR004358">
    <property type="entry name" value="Sig_transdc_His_kin-like_C"/>
</dbReference>
<dbReference type="InterPro" id="IPR005467">
    <property type="entry name" value="His_kinase_dom"/>
</dbReference>
<dbReference type="AlphaFoldDB" id="A0A1H5TLR8"/>
<reference evidence="12 13" key="1">
    <citation type="submission" date="2016-10" db="EMBL/GenBank/DDBJ databases">
        <authorList>
            <person name="de Groot N.N."/>
        </authorList>
    </citation>
    <scope>NUCLEOTIDE SEQUENCE [LARGE SCALE GENOMIC DNA]</scope>
    <source>
        <strain evidence="12 13">AR32</strain>
    </source>
</reference>
<keyword evidence="7" id="KW-0802">TPR repeat</keyword>
<evidence type="ECO:0000256" key="1">
    <source>
        <dbReference type="ARBA" id="ARBA00000085"/>
    </source>
</evidence>
<dbReference type="PANTHER" id="PTHR43711">
    <property type="entry name" value="TWO-COMPONENT HISTIDINE KINASE"/>
    <property type="match status" value="1"/>
</dbReference>
<proteinExistence type="predicted"/>
<feature type="repeat" description="TPR" evidence="7">
    <location>
        <begin position="102"/>
        <end position="135"/>
    </location>
</feature>
<keyword evidence="5 12" id="KW-0418">Kinase</keyword>
<evidence type="ECO:0000256" key="6">
    <source>
        <dbReference type="ARBA" id="ARBA00023012"/>
    </source>
</evidence>
<evidence type="ECO:0000256" key="10">
    <source>
        <dbReference type="SAM" id="SignalP"/>
    </source>
</evidence>
<sequence length="603" mass="70168">MMAICGLLLSLPAYAQSDIKGKVAELQTEMYRLFYQDDSVAFRKVISDLMEATKKADDDVVFYRAWGMSIYESTHQRRTHALEIARKMESYAQEHNSIFGQYTAIHVTGTIYQQMRDYDNAEKRFMDAIEFLHQNAPGQSAAADYIELVLLSVNGRRDVRQGMIYAEKVLMEPNVSNQHKMRVLTLLCELEGDKVHPDVNTFNRYYTERLKARKGTPADDSEVHVNLLYYYVNGNYKRALALSDSLPERDQIDYAKARIFHAMGENEKAYEQMIEYKYDRDSIYKAERSGLLSEYIMQLNNERLELKNKELEEQNSKLITVIIYLFIALFVALLVWIIWRRVKLTRRLRYENALLGKANQEERKARVLEHEERQKAEKELDLKREFFNKLARQLRTPLNPIAGFSNILASDDVQLSPEEREMMNEHIQDGAKRLIDIIDDMFELSYYESKSGLDKTEEFSPNLLCQNAVETMREHNRKPGVEVLLRTSVNDDVMVKSDMQVVRKVMNHLLDNAIKYTDEGEVLLNCMEKDGFIRFEVSDTGRGIEPEWRKHIFEPMVITSGSAKTSGMDLAICNAIARLLDGKIWLDETYENGSRFIFEIPKE</sequence>
<keyword evidence="3" id="KW-0597">Phosphoprotein</keyword>
<dbReference type="EMBL" id="FNUV01000002">
    <property type="protein sequence ID" value="SEF63168.1"/>
    <property type="molecule type" value="Genomic_DNA"/>
</dbReference>
<feature type="coiled-coil region" evidence="8">
    <location>
        <begin position="292"/>
        <end position="321"/>
    </location>
</feature>
<dbReference type="CDD" id="cd00082">
    <property type="entry name" value="HisKA"/>
    <property type="match status" value="1"/>
</dbReference>
<dbReference type="SMART" id="SM00387">
    <property type="entry name" value="HATPase_c"/>
    <property type="match status" value="1"/>
</dbReference>
<evidence type="ECO:0000256" key="7">
    <source>
        <dbReference type="PROSITE-ProRule" id="PRU00339"/>
    </source>
</evidence>
<evidence type="ECO:0000256" key="5">
    <source>
        <dbReference type="ARBA" id="ARBA00022777"/>
    </source>
</evidence>
<comment type="catalytic activity">
    <reaction evidence="1">
        <text>ATP + protein L-histidine = ADP + protein N-phospho-L-histidine.</text>
        <dbReference type="EC" id="2.7.13.3"/>
    </reaction>
</comment>
<evidence type="ECO:0000256" key="2">
    <source>
        <dbReference type="ARBA" id="ARBA00012438"/>
    </source>
</evidence>
<dbReference type="PRINTS" id="PR00344">
    <property type="entry name" value="BCTRLSENSOR"/>
</dbReference>
<evidence type="ECO:0000313" key="13">
    <source>
        <dbReference type="Proteomes" id="UP000236735"/>
    </source>
</evidence>
<dbReference type="Gene3D" id="1.10.287.130">
    <property type="match status" value="1"/>
</dbReference>
<organism evidence="12 13">
    <name type="scientific">Xylanibacter ruminicola</name>
    <name type="common">Prevotella ruminicola</name>
    <dbReference type="NCBI Taxonomy" id="839"/>
    <lineage>
        <taxon>Bacteria</taxon>
        <taxon>Pseudomonadati</taxon>
        <taxon>Bacteroidota</taxon>
        <taxon>Bacteroidia</taxon>
        <taxon>Bacteroidales</taxon>
        <taxon>Prevotellaceae</taxon>
        <taxon>Xylanibacter</taxon>
    </lineage>
</organism>
<dbReference type="InterPro" id="IPR003661">
    <property type="entry name" value="HisK_dim/P_dom"/>
</dbReference>
<dbReference type="PANTHER" id="PTHR43711:SF26">
    <property type="entry name" value="SENSOR HISTIDINE KINASE RCSC"/>
    <property type="match status" value="1"/>
</dbReference>
<protein>
    <recommendedName>
        <fullName evidence="2">histidine kinase</fullName>
        <ecNumber evidence="2">2.7.13.3</ecNumber>
    </recommendedName>
</protein>
<evidence type="ECO:0000256" key="8">
    <source>
        <dbReference type="SAM" id="Coils"/>
    </source>
</evidence>
<feature type="transmembrane region" description="Helical" evidence="9">
    <location>
        <begin position="318"/>
        <end position="339"/>
    </location>
</feature>
<dbReference type="InterPro" id="IPR019734">
    <property type="entry name" value="TPR_rpt"/>
</dbReference>
<feature type="chain" id="PRO_5012317231" description="histidine kinase" evidence="10">
    <location>
        <begin position="16"/>
        <end position="603"/>
    </location>
</feature>
<evidence type="ECO:0000259" key="11">
    <source>
        <dbReference type="PROSITE" id="PS50109"/>
    </source>
</evidence>
<dbReference type="SUPFAM" id="SSF47384">
    <property type="entry name" value="Homodimeric domain of signal transducing histidine kinase"/>
    <property type="match status" value="1"/>
</dbReference>
<keyword evidence="4" id="KW-0808">Transferase</keyword>
<dbReference type="InterPro" id="IPR036097">
    <property type="entry name" value="HisK_dim/P_sf"/>
</dbReference>
<keyword evidence="6" id="KW-0902">Two-component regulatory system</keyword>
<dbReference type="InterPro" id="IPR003594">
    <property type="entry name" value="HATPase_dom"/>
</dbReference>
<keyword evidence="9" id="KW-0472">Membrane</keyword>
<dbReference type="SUPFAM" id="SSF55874">
    <property type="entry name" value="ATPase domain of HSP90 chaperone/DNA topoisomerase II/histidine kinase"/>
    <property type="match status" value="1"/>
</dbReference>
<dbReference type="Pfam" id="PF02518">
    <property type="entry name" value="HATPase_c"/>
    <property type="match status" value="1"/>
</dbReference>
<gene>
    <name evidence="12" type="ORF">SAMN05216354_1109</name>
</gene>
<evidence type="ECO:0000256" key="4">
    <source>
        <dbReference type="ARBA" id="ARBA00022679"/>
    </source>
</evidence>
<feature type="signal peptide" evidence="10">
    <location>
        <begin position="1"/>
        <end position="15"/>
    </location>
</feature>
<dbReference type="SMART" id="SM00388">
    <property type="entry name" value="HisKA"/>
    <property type="match status" value="1"/>
</dbReference>
<dbReference type="Proteomes" id="UP000236735">
    <property type="component" value="Unassembled WGS sequence"/>
</dbReference>
<evidence type="ECO:0000256" key="3">
    <source>
        <dbReference type="ARBA" id="ARBA00022553"/>
    </source>
</evidence>
<keyword evidence="9" id="KW-1133">Transmembrane helix</keyword>
<dbReference type="Gene3D" id="3.30.565.10">
    <property type="entry name" value="Histidine kinase-like ATPase, C-terminal domain"/>
    <property type="match status" value="1"/>
</dbReference>
<dbReference type="InterPro" id="IPR050736">
    <property type="entry name" value="Sensor_HK_Regulatory"/>
</dbReference>
<dbReference type="GO" id="GO:0000155">
    <property type="term" value="F:phosphorelay sensor kinase activity"/>
    <property type="evidence" value="ECO:0007669"/>
    <property type="project" value="InterPro"/>
</dbReference>
<dbReference type="PROSITE" id="PS50005">
    <property type="entry name" value="TPR"/>
    <property type="match status" value="1"/>
</dbReference>
<dbReference type="Pfam" id="PF00512">
    <property type="entry name" value="HisKA"/>
    <property type="match status" value="1"/>
</dbReference>
<dbReference type="PROSITE" id="PS50109">
    <property type="entry name" value="HIS_KIN"/>
    <property type="match status" value="1"/>
</dbReference>
<evidence type="ECO:0000313" key="12">
    <source>
        <dbReference type="EMBL" id="SEF63168.1"/>
    </source>
</evidence>
<keyword evidence="9" id="KW-0812">Transmembrane</keyword>
<name>A0A1H5TLR8_XYLRU</name>
<dbReference type="InterPro" id="IPR036890">
    <property type="entry name" value="HATPase_C_sf"/>
</dbReference>
<keyword evidence="8" id="KW-0175">Coiled coil</keyword>
<keyword evidence="10" id="KW-0732">Signal</keyword>
<accession>A0A1H5TLR8</accession>
<feature type="domain" description="Histidine kinase" evidence="11">
    <location>
        <begin position="389"/>
        <end position="603"/>
    </location>
</feature>